<name>A0A517YIZ6_9BACT</name>
<accession>A0A517YIZ6</accession>
<dbReference type="EMBL" id="CP036274">
    <property type="protein sequence ID" value="QDU30199.1"/>
    <property type="molecule type" value="Genomic_DNA"/>
</dbReference>
<dbReference type="OrthoDB" id="290564at2"/>
<reference evidence="1 2" key="1">
    <citation type="submission" date="2019-02" db="EMBL/GenBank/DDBJ databases">
        <title>Deep-cultivation of Planctomycetes and their phenomic and genomic characterization uncovers novel biology.</title>
        <authorList>
            <person name="Wiegand S."/>
            <person name="Jogler M."/>
            <person name="Boedeker C."/>
            <person name="Pinto D."/>
            <person name="Vollmers J."/>
            <person name="Rivas-Marin E."/>
            <person name="Kohn T."/>
            <person name="Peeters S.H."/>
            <person name="Heuer A."/>
            <person name="Rast P."/>
            <person name="Oberbeckmann S."/>
            <person name="Bunk B."/>
            <person name="Jeske O."/>
            <person name="Meyerdierks A."/>
            <person name="Storesund J.E."/>
            <person name="Kallscheuer N."/>
            <person name="Luecker S."/>
            <person name="Lage O.M."/>
            <person name="Pohl T."/>
            <person name="Merkel B.J."/>
            <person name="Hornburger P."/>
            <person name="Mueller R.-W."/>
            <person name="Bruemmer F."/>
            <person name="Labrenz M."/>
            <person name="Spormann A.M."/>
            <person name="Op den Camp H."/>
            <person name="Overmann J."/>
            <person name="Amann R."/>
            <person name="Jetten M.S.M."/>
            <person name="Mascher T."/>
            <person name="Medema M.H."/>
            <person name="Devos D.P."/>
            <person name="Kaster A.-K."/>
            <person name="Ovreas L."/>
            <person name="Rohde M."/>
            <person name="Galperin M.Y."/>
            <person name="Jogler C."/>
        </authorList>
    </citation>
    <scope>NUCLEOTIDE SEQUENCE [LARGE SCALE GENOMIC DNA]</scope>
    <source>
        <strain evidence="1 2">ETA_A8</strain>
    </source>
</reference>
<proteinExistence type="predicted"/>
<dbReference type="AlphaFoldDB" id="A0A517YIZ6"/>
<dbReference type="Proteomes" id="UP000315017">
    <property type="component" value="Chromosome"/>
</dbReference>
<dbReference type="KEGG" id="aagg:ETAA8_53180"/>
<sequence>MSIRNFFYQECPVCGRQLRIGVNHLGRELACSHCQGSFIARDPDIAKQQTMPTEEAPDSLSFQVISINPQSTQLGLPR</sequence>
<keyword evidence="2" id="KW-1185">Reference proteome</keyword>
<protein>
    <submittedName>
        <fullName evidence="1">Uncharacterized protein</fullName>
    </submittedName>
</protein>
<dbReference type="RefSeq" id="WP_145095279.1">
    <property type="nucleotide sequence ID" value="NZ_CP036274.1"/>
</dbReference>
<evidence type="ECO:0000313" key="1">
    <source>
        <dbReference type="EMBL" id="QDU30199.1"/>
    </source>
</evidence>
<organism evidence="1 2">
    <name type="scientific">Anatilimnocola aggregata</name>
    <dbReference type="NCBI Taxonomy" id="2528021"/>
    <lineage>
        <taxon>Bacteria</taxon>
        <taxon>Pseudomonadati</taxon>
        <taxon>Planctomycetota</taxon>
        <taxon>Planctomycetia</taxon>
        <taxon>Pirellulales</taxon>
        <taxon>Pirellulaceae</taxon>
        <taxon>Anatilimnocola</taxon>
    </lineage>
</organism>
<evidence type="ECO:0000313" key="2">
    <source>
        <dbReference type="Proteomes" id="UP000315017"/>
    </source>
</evidence>
<gene>
    <name evidence="1" type="ORF">ETAA8_53180</name>
</gene>